<dbReference type="PANTHER" id="PTHR18895">
    <property type="entry name" value="HEMK METHYLTRANSFERASE"/>
    <property type="match status" value="1"/>
</dbReference>
<sequence length="281" mass="29724">MRTPDVPQLPFTFPTIVTTLRAAGCVFAEDEARLLIAEAAHAAELARMVERRAAGSPLEHVLGWVDFCDRRIDVDAGVFVPRRRSELLVRQGAALARPGAVVVDLCCGSGALGVVLSGQVAAVELHAADIDAAAVRCARRNIEPIGGQVHEGDLFDALPPSLRGRIDVLVANVPYVPSHAIALMPPEAREHEPRGALDGGADGLDFQRAVAAESRRWLRRGGHVLMETGARQASASVDILTQAGLLARTVHSDDLDATVVVGTSVGTVRRPTCANGHADVM</sequence>
<dbReference type="GO" id="GO:0032259">
    <property type="term" value="P:methylation"/>
    <property type="evidence" value="ECO:0007669"/>
    <property type="project" value="UniProtKB-KW"/>
</dbReference>
<dbReference type="Pfam" id="PF05175">
    <property type="entry name" value="MTS"/>
    <property type="match status" value="1"/>
</dbReference>
<dbReference type="PANTHER" id="PTHR18895:SF74">
    <property type="entry name" value="MTRF1L RELEASE FACTOR GLUTAMINE METHYLTRANSFERASE"/>
    <property type="match status" value="1"/>
</dbReference>
<protein>
    <recommendedName>
        <fullName evidence="1">peptide chain release factor N(5)-glutamine methyltransferase</fullName>
        <ecNumber evidence="1">2.1.1.297</ecNumber>
    </recommendedName>
</protein>
<dbReference type="InterPro" id="IPR022446">
    <property type="entry name" value="MeTrfrase_put"/>
</dbReference>
<evidence type="ECO:0000256" key="2">
    <source>
        <dbReference type="ARBA" id="ARBA00022603"/>
    </source>
</evidence>
<comment type="caution">
    <text evidence="7">The sequence shown here is derived from an EMBL/GenBank/DDBJ whole genome shotgun (WGS) entry which is preliminary data.</text>
</comment>
<accession>A0ABT6M509</accession>
<keyword evidence="4" id="KW-0949">S-adenosyl-L-methionine</keyword>
<keyword evidence="2 7" id="KW-0489">Methyltransferase</keyword>
<name>A0ABT6M509_9NOCA</name>
<dbReference type="InterPro" id="IPR029063">
    <property type="entry name" value="SAM-dependent_MTases_sf"/>
</dbReference>
<dbReference type="InterPro" id="IPR050320">
    <property type="entry name" value="N5-glutamine_MTase"/>
</dbReference>
<dbReference type="EC" id="2.1.1.297" evidence="1"/>
<dbReference type="NCBIfam" id="TIGR00536">
    <property type="entry name" value="hemK_fam"/>
    <property type="match status" value="1"/>
</dbReference>
<organism evidence="7 8">
    <name type="scientific">Prescottella agglutinans</name>
    <dbReference type="NCBI Taxonomy" id="1644129"/>
    <lineage>
        <taxon>Bacteria</taxon>
        <taxon>Bacillati</taxon>
        <taxon>Actinomycetota</taxon>
        <taxon>Actinomycetes</taxon>
        <taxon>Mycobacteriales</taxon>
        <taxon>Nocardiaceae</taxon>
        <taxon>Prescottella</taxon>
    </lineage>
</organism>
<evidence type="ECO:0000256" key="3">
    <source>
        <dbReference type="ARBA" id="ARBA00022679"/>
    </source>
</evidence>
<keyword evidence="8" id="KW-1185">Reference proteome</keyword>
<evidence type="ECO:0000313" key="8">
    <source>
        <dbReference type="Proteomes" id="UP001160334"/>
    </source>
</evidence>
<comment type="catalytic activity">
    <reaction evidence="5">
        <text>L-glutaminyl-[peptide chain release factor] + S-adenosyl-L-methionine = N(5)-methyl-L-glutaminyl-[peptide chain release factor] + S-adenosyl-L-homocysteine + H(+)</text>
        <dbReference type="Rhea" id="RHEA:42896"/>
        <dbReference type="Rhea" id="RHEA-COMP:10271"/>
        <dbReference type="Rhea" id="RHEA-COMP:10272"/>
        <dbReference type="ChEBI" id="CHEBI:15378"/>
        <dbReference type="ChEBI" id="CHEBI:30011"/>
        <dbReference type="ChEBI" id="CHEBI:57856"/>
        <dbReference type="ChEBI" id="CHEBI:59789"/>
        <dbReference type="ChEBI" id="CHEBI:61891"/>
        <dbReference type="EC" id="2.1.1.297"/>
    </reaction>
</comment>
<gene>
    <name evidence="7" type="ORF">M2280_000174</name>
</gene>
<dbReference type="Gene3D" id="3.40.50.150">
    <property type="entry name" value="Vaccinia Virus protein VP39"/>
    <property type="match status" value="1"/>
</dbReference>
<dbReference type="GO" id="GO:0102559">
    <property type="term" value="F:peptide chain release factor N(5)-glutamine methyltransferase activity"/>
    <property type="evidence" value="ECO:0007669"/>
    <property type="project" value="UniProtKB-EC"/>
</dbReference>
<evidence type="ECO:0000256" key="1">
    <source>
        <dbReference type="ARBA" id="ARBA00012771"/>
    </source>
</evidence>
<dbReference type="EMBL" id="JARXVC010000001">
    <property type="protein sequence ID" value="MDH6278969.1"/>
    <property type="molecule type" value="Genomic_DNA"/>
</dbReference>
<dbReference type="NCBIfam" id="TIGR03704">
    <property type="entry name" value="PrmC_rel_meth"/>
    <property type="match status" value="1"/>
</dbReference>
<dbReference type="Proteomes" id="UP001160334">
    <property type="component" value="Unassembled WGS sequence"/>
</dbReference>
<feature type="domain" description="Methyltransferase small" evidence="6">
    <location>
        <begin position="85"/>
        <end position="178"/>
    </location>
</feature>
<keyword evidence="3 7" id="KW-0808">Transferase</keyword>
<evidence type="ECO:0000256" key="5">
    <source>
        <dbReference type="ARBA" id="ARBA00048391"/>
    </source>
</evidence>
<dbReference type="CDD" id="cd02440">
    <property type="entry name" value="AdoMet_MTases"/>
    <property type="match status" value="1"/>
</dbReference>
<dbReference type="RefSeq" id="WP_280758379.1">
    <property type="nucleotide sequence ID" value="NZ_JARXVC010000001.1"/>
</dbReference>
<evidence type="ECO:0000313" key="7">
    <source>
        <dbReference type="EMBL" id="MDH6278969.1"/>
    </source>
</evidence>
<reference evidence="7 8" key="1">
    <citation type="submission" date="2023-04" db="EMBL/GenBank/DDBJ databases">
        <title>Forest soil microbial communities from Buena Vista Peninsula, Colon Province, Panama.</title>
        <authorList>
            <person name="Bouskill N."/>
        </authorList>
    </citation>
    <scope>NUCLEOTIDE SEQUENCE [LARGE SCALE GENOMIC DNA]</scope>
    <source>
        <strain evidence="7 8">CFH S0262</strain>
    </source>
</reference>
<evidence type="ECO:0000256" key="4">
    <source>
        <dbReference type="ARBA" id="ARBA00022691"/>
    </source>
</evidence>
<proteinExistence type="predicted"/>
<dbReference type="InterPro" id="IPR004556">
    <property type="entry name" value="HemK-like"/>
</dbReference>
<evidence type="ECO:0000259" key="6">
    <source>
        <dbReference type="Pfam" id="PF05175"/>
    </source>
</evidence>
<dbReference type="InterPro" id="IPR007848">
    <property type="entry name" value="Small_mtfrase_dom"/>
</dbReference>
<dbReference type="SUPFAM" id="SSF53335">
    <property type="entry name" value="S-adenosyl-L-methionine-dependent methyltransferases"/>
    <property type="match status" value="1"/>
</dbReference>